<sequence length="518" mass="58759">MNWKSYKREIQVAVACSISLVLSLSLLYLESKSRGSSGKEIMGTVSFRYKTAQRKFPDRMLWEDLDQGMAVHDKDSIRTDEASEAIVYLNSGTQIELDPQSMVVLQLKENKENLELGEGSLLVINGKKALSVLTGSVGLNPKLDSVFRTTKSKDGVRAEVQKGEIEWTEEGIVKSTLVAGESALEGKPFKNELNLISPEDSRRYFPVGKDETVEFSWNDSDNASDFWWEVSTQRDFSAIRHKKRVKGKSIKERFSEGIFFWRIRTFDGKSISQIHKFRILPNPPPSLHYPAPGSKHDERTVSFAWSRLKIASGYRLQISTDPNFANWRESQVFRTNLSLTLDPGTYYWRVVSYANLPGTDSASEQRMLIVNAQAPTISEKEEQISSGQATEESKVAENTKVTEATNSLILEYPKNNTIVDMTGKDSLVFRWKSDLPEAKSEWKFRLYLQKGGGNELVYERKVKGKKFGFRDLEKLDIGKFVWSLELEGNSQINSQAEFKILLREELEAPETKSSGARP</sequence>
<evidence type="ECO:0000256" key="1">
    <source>
        <dbReference type="SAM" id="MobiDB-lite"/>
    </source>
</evidence>
<dbReference type="OrthoDB" id="344843at2"/>
<reference evidence="6 7" key="1">
    <citation type="submission" date="2017-07" db="EMBL/GenBank/DDBJ databases">
        <title>Leptospira spp. isolated from tropical soils.</title>
        <authorList>
            <person name="Thibeaux R."/>
            <person name="Iraola G."/>
            <person name="Ferres I."/>
            <person name="Bierque E."/>
            <person name="Girault D."/>
            <person name="Soupe-Gilbert M.-E."/>
            <person name="Picardeau M."/>
            <person name="Goarant C."/>
        </authorList>
    </citation>
    <scope>NUCLEOTIDE SEQUENCE [LARGE SCALE GENOMIC DNA]</scope>
    <source>
        <strain evidence="5 7">FH1-B-B1</strain>
        <strain evidence="4 6">FH1-B-C1</strain>
    </source>
</reference>
<feature type="region of interest" description="Disordered" evidence="1">
    <location>
        <begin position="379"/>
        <end position="398"/>
    </location>
</feature>
<keyword evidence="2" id="KW-1133">Transmembrane helix</keyword>
<name>A0A2M9ZIW2_9LEPT</name>
<dbReference type="Pfam" id="PF04773">
    <property type="entry name" value="FecR"/>
    <property type="match status" value="1"/>
</dbReference>
<dbReference type="EMBL" id="NPDZ01000016">
    <property type="protein sequence ID" value="PJZ71914.1"/>
    <property type="molecule type" value="Genomic_DNA"/>
</dbReference>
<gene>
    <name evidence="4" type="ORF">CH360_16085</name>
    <name evidence="5" type="ORF">CH373_16915</name>
</gene>
<feature type="domain" description="FecR protein" evidence="3">
    <location>
        <begin position="75"/>
        <end position="166"/>
    </location>
</feature>
<evidence type="ECO:0000313" key="6">
    <source>
        <dbReference type="Proteomes" id="UP000231962"/>
    </source>
</evidence>
<organism evidence="5 7">
    <name type="scientific">Leptospira perolatii</name>
    <dbReference type="NCBI Taxonomy" id="2023191"/>
    <lineage>
        <taxon>Bacteria</taxon>
        <taxon>Pseudomonadati</taxon>
        <taxon>Spirochaetota</taxon>
        <taxon>Spirochaetia</taxon>
        <taxon>Leptospirales</taxon>
        <taxon>Leptospiraceae</taxon>
        <taxon>Leptospira</taxon>
    </lineage>
</organism>
<evidence type="ECO:0000256" key="2">
    <source>
        <dbReference type="SAM" id="Phobius"/>
    </source>
</evidence>
<keyword evidence="2" id="KW-0472">Membrane</keyword>
<dbReference type="InterPro" id="IPR013783">
    <property type="entry name" value="Ig-like_fold"/>
</dbReference>
<dbReference type="Gene3D" id="2.60.40.10">
    <property type="entry name" value="Immunoglobulins"/>
    <property type="match status" value="2"/>
</dbReference>
<feature type="transmembrane region" description="Helical" evidence="2">
    <location>
        <begin position="12"/>
        <end position="29"/>
    </location>
</feature>
<comment type="caution">
    <text evidence="5">The sequence shown here is derived from an EMBL/GenBank/DDBJ whole genome shotgun (WGS) entry which is preliminary data.</text>
</comment>
<dbReference type="EMBL" id="NPDY01000022">
    <property type="protein sequence ID" value="PJZ68458.1"/>
    <property type="molecule type" value="Genomic_DNA"/>
</dbReference>
<dbReference type="AlphaFoldDB" id="A0A2M9ZIW2"/>
<protein>
    <submittedName>
        <fullName evidence="5">Iron dicitrate transport regulator FecR</fullName>
    </submittedName>
</protein>
<dbReference type="Proteomes" id="UP000231990">
    <property type="component" value="Unassembled WGS sequence"/>
</dbReference>
<keyword evidence="2" id="KW-0812">Transmembrane</keyword>
<dbReference type="Proteomes" id="UP000231962">
    <property type="component" value="Unassembled WGS sequence"/>
</dbReference>
<evidence type="ECO:0000259" key="3">
    <source>
        <dbReference type="Pfam" id="PF04773"/>
    </source>
</evidence>
<keyword evidence="6" id="KW-1185">Reference proteome</keyword>
<evidence type="ECO:0000313" key="5">
    <source>
        <dbReference type="EMBL" id="PJZ71914.1"/>
    </source>
</evidence>
<dbReference type="InterPro" id="IPR006860">
    <property type="entry name" value="FecR"/>
</dbReference>
<evidence type="ECO:0000313" key="7">
    <source>
        <dbReference type="Proteomes" id="UP000231990"/>
    </source>
</evidence>
<dbReference type="RefSeq" id="WP_100715083.1">
    <property type="nucleotide sequence ID" value="NZ_NPDY01000022.1"/>
</dbReference>
<proteinExistence type="predicted"/>
<evidence type="ECO:0000313" key="4">
    <source>
        <dbReference type="EMBL" id="PJZ68458.1"/>
    </source>
</evidence>
<accession>A0A2M9ZIW2</accession>